<keyword evidence="2" id="KW-0732">Signal</keyword>
<name>A0A5A7PU73_STRAF</name>
<proteinExistence type="predicted"/>
<sequence length="123" mass="12759">MSPFKFLTVFVLIALSFPGPQNKALAGGTSRRLLTPTIPQIPWIPNFPGIPGGIPNYPGFPGSSPNYGNPRDFPGIPTGGIPNLPGFPGGFPGSTYPGNFPGGQPNDPNAPILPPPEITKTSP</sequence>
<dbReference type="GO" id="GO:0003743">
    <property type="term" value="F:translation initiation factor activity"/>
    <property type="evidence" value="ECO:0007669"/>
    <property type="project" value="UniProtKB-KW"/>
</dbReference>
<dbReference type="AlphaFoldDB" id="A0A5A7PU73"/>
<comment type="caution">
    <text evidence="3">The sequence shown here is derived from an EMBL/GenBank/DDBJ whole genome shotgun (WGS) entry which is preliminary data.</text>
</comment>
<evidence type="ECO:0000256" key="1">
    <source>
        <dbReference type="SAM" id="MobiDB-lite"/>
    </source>
</evidence>
<keyword evidence="3" id="KW-0648">Protein biosynthesis</keyword>
<feature type="chain" id="PRO_5022890475" evidence="2">
    <location>
        <begin position="27"/>
        <end position="123"/>
    </location>
</feature>
<gene>
    <name evidence="3" type="ORF">STAS_12732</name>
</gene>
<keyword evidence="4" id="KW-1185">Reference proteome</keyword>
<accession>A0A5A7PU73</accession>
<reference evidence="4" key="1">
    <citation type="journal article" date="2019" name="Curr. Biol.">
        <title>Genome Sequence of Striga asiatica Provides Insight into the Evolution of Plant Parasitism.</title>
        <authorList>
            <person name="Yoshida S."/>
            <person name="Kim S."/>
            <person name="Wafula E.K."/>
            <person name="Tanskanen J."/>
            <person name="Kim Y.M."/>
            <person name="Honaas L."/>
            <person name="Yang Z."/>
            <person name="Spallek T."/>
            <person name="Conn C.E."/>
            <person name="Ichihashi Y."/>
            <person name="Cheong K."/>
            <person name="Cui S."/>
            <person name="Der J.P."/>
            <person name="Gundlach H."/>
            <person name="Jiao Y."/>
            <person name="Hori C."/>
            <person name="Ishida J.K."/>
            <person name="Kasahara H."/>
            <person name="Kiba T."/>
            <person name="Kim M.S."/>
            <person name="Koo N."/>
            <person name="Laohavisit A."/>
            <person name="Lee Y.H."/>
            <person name="Lumba S."/>
            <person name="McCourt P."/>
            <person name="Mortimer J.C."/>
            <person name="Mutuku J.M."/>
            <person name="Nomura T."/>
            <person name="Sasaki-Sekimoto Y."/>
            <person name="Seto Y."/>
            <person name="Wang Y."/>
            <person name="Wakatake T."/>
            <person name="Sakakibara H."/>
            <person name="Demura T."/>
            <person name="Yamaguchi S."/>
            <person name="Yoneyama K."/>
            <person name="Manabe R.I."/>
            <person name="Nelson D.C."/>
            <person name="Schulman A.H."/>
            <person name="Timko M.P."/>
            <person name="dePamphilis C.W."/>
            <person name="Choi D."/>
            <person name="Shirasu K."/>
        </authorList>
    </citation>
    <scope>NUCLEOTIDE SEQUENCE [LARGE SCALE GENOMIC DNA]</scope>
    <source>
        <strain evidence="4">cv. UVA1</strain>
    </source>
</reference>
<dbReference type="Proteomes" id="UP000325081">
    <property type="component" value="Unassembled WGS sequence"/>
</dbReference>
<feature type="region of interest" description="Disordered" evidence="1">
    <location>
        <begin position="61"/>
        <end position="123"/>
    </location>
</feature>
<keyword evidence="3" id="KW-0396">Initiation factor</keyword>
<organism evidence="3 4">
    <name type="scientific">Striga asiatica</name>
    <name type="common">Asiatic witchweed</name>
    <name type="synonym">Buchnera asiatica</name>
    <dbReference type="NCBI Taxonomy" id="4170"/>
    <lineage>
        <taxon>Eukaryota</taxon>
        <taxon>Viridiplantae</taxon>
        <taxon>Streptophyta</taxon>
        <taxon>Embryophyta</taxon>
        <taxon>Tracheophyta</taxon>
        <taxon>Spermatophyta</taxon>
        <taxon>Magnoliopsida</taxon>
        <taxon>eudicotyledons</taxon>
        <taxon>Gunneridae</taxon>
        <taxon>Pentapetalae</taxon>
        <taxon>asterids</taxon>
        <taxon>lamiids</taxon>
        <taxon>Lamiales</taxon>
        <taxon>Orobanchaceae</taxon>
        <taxon>Buchnereae</taxon>
        <taxon>Striga</taxon>
    </lineage>
</organism>
<feature type="signal peptide" evidence="2">
    <location>
        <begin position="1"/>
        <end position="26"/>
    </location>
</feature>
<protein>
    <submittedName>
        <fullName evidence="3">Translation initiation factor IF-2</fullName>
    </submittedName>
</protein>
<evidence type="ECO:0000256" key="2">
    <source>
        <dbReference type="SAM" id="SignalP"/>
    </source>
</evidence>
<dbReference type="EMBL" id="BKCP01005172">
    <property type="protein sequence ID" value="GER36403.1"/>
    <property type="molecule type" value="Genomic_DNA"/>
</dbReference>
<evidence type="ECO:0000313" key="3">
    <source>
        <dbReference type="EMBL" id="GER36403.1"/>
    </source>
</evidence>
<evidence type="ECO:0000313" key="4">
    <source>
        <dbReference type="Proteomes" id="UP000325081"/>
    </source>
</evidence>